<evidence type="ECO:0000313" key="2">
    <source>
        <dbReference type="Proteomes" id="UP000680706"/>
    </source>
</evidence>
<dbReference type="RefSeq" id="WP_075699660.1">
    <property type="nucleotide sequence ID" value="NZ_CP074126.1"/>
</dbReference>
<gene>
    <name evidence="1" type="ORF">KGB56_03670</name>
</gene>
<keyword evidence="2" id="KW-1185">Reference proteome</keyword>
<proteinExistence type="predicted"/>
<sequence>MNAGEFSNLPHWKKLDHIGEIFRNVLGGRCPDTFCFGKDCTLVKREGPKAKVDWLFQEVTSSRVLGEAIYDAMCPRIPPPIELHHYTSLGAFEKIANSGELLLFTALKRLGHDEIRAFASSHNMRGLENDDQIEDLARNFFYCSFTDPNVNANENNFWLGFGDAGKGVRLTFCITSTHNNSTDLRKICYLRSSHKTSLQKIQDALAKLNIAYTPWEITRVCGFGLPTHYSDESEIRLLAKRHDGGKDLSRKQQVGGIEYEAWPIKISPTSDSSADLRCTLYLKNIVVGPLCDERKFKAILDASMFKNVSYSQS</sequence>
<evidence type="ECO:0008006" key="3">
    <source>
        <dbReference type="Google" id="ProtNLM"/>
    </source>
</evidence>
<reference evidence="1 2" key="1">
    <citation type="journal article" date="2021" name="Angew. Chem. Int. Ed. Engl.">
        <title>A novel family of nonribosomal peptides modulate collective behavior in Pseudovibrio bacteria isolated from marine sponges.</title>
        <authorList>
            <person name="Ioca L.P."/>
            <person name="Dai Y."/>
            <person name="Kunakom S."/>
            <person name="Diaz-Espinosa J."/>
            <person name="Krunic A."/>
            <person name="Crnkovic C.M."/>
            <person name="Orjala J."/>
            <person name="Sanchez L.M."/>
            <person name="Ferreira A.G."/>
            <person name="Berlinck R.G.S."/>
            <person name="Eustaquio A.S."/>
        </authorList>
    </citation>
    <scope>NUCLEOTIDE SEQUENCE [LARGE SCALE GENOMIC DNA]</scope>
    <source>
        <strain evidence="1 2">Ab134</strain>
    </source>
</reference>
<protein>
    <recommendedName>
        <fullName evidence="3">DUF2971 domain-containing protein</fullName>
    </recommendedName>
</protein>
<accession>A0ABX8APG6</accession>
<evidence type="ECO:0000313" key="1">
    <source>
        <dbReference type="EMBL" id="QUS56547.1"/>
    </source>
</evidence>
<dbReference type="Proteomes" id="UP000680706">
    <property type="component" value="Chromosome"/>
</dbReference>
<name>A0ABX8APG6_9HYPH</name>
<organism evidence="1 2">
    <name type="scientific">Pseudovibrio brasiliensis</name>
    <dbReference type="NCBI Taxonomy" id="1898042"/>
    <lineage>
        <taxon>Bacteria</taxon>
        <taxon>Pseudomonadati</taxon>
        <taxon>Pseudomonadota</taxon>
        <taxon>Alphaproteobacteria</taxon>
        <taxon>Hyphomicrobiales</taxon>
        <taxon>Stappiaceae</taxon>
        <taxon>Pseudovibrio</taxon>
    </lineage>
</organism>
<dbReference type="EMBL" id="CP074126">
    <property type="protein sequence ID" value="QUS56547.1"/>
    <property type="molecule type" value="Genomic_DNA"/>
</dbReference>